<gene>
    <name evidence="1" type="ORF">RCOM_1257050</name>
</gene>
<organism evidence="1 2">
    <name type="scientific">Ricinus communis</name>
    <name type="common">Castor bean</name>
    <dbReference type="NCBI Taxonomy" id="3988"/>
    <lineage>
        <taxon>Eukaryota</taxon>
        <taxon>Viridiplantae</taxon>
        <taxon>Streptophyta</taxon>
        <taxon>Embryophyta</taxon>
        <taxon>Tracheophyta</taxon>
        <taxon>Spermatophyta</taxon>
        <taxon>Magnoliopsida</taxon>
        <taxon>eudicotyledons</taxon>
        <taxon>Gunneridae</taxon>
        <taxon>Pentapetalae</taxon>
        <taxon>rosids</taxon>
        <taxon>fabids</taxon>
        <taxon>Malpighiales</taxon>
        <taxon>Euphorbiaceae</taxon>
        <taxon>Acalyphoideae</taxon>
        <taxon>Acalypheae</taxon>
        <taxon>Ricinus</taxon>
    </lineage>
</organism>
<proteinExistence type="predicted"/>
<evidence type="ECO:0000313" key="1">
    <source>
        <dbReference type="EMBL" id="EEF30942.1"/>
    </source>
</evidence>
<evidence type="ECO:0000313" key="2">
    <source>
        <dbReference type="Proteomes" id="UP000008311"/>
    </source>
</evidence>
<reference evidence="2" key="1">
    <citation type="journal article" date="2010" name="Nat. Biotechnol.">
        <title>Draft genome sequence of the oilseed species Ricinus communis.</title>
        <authorList>
            <person name="Chan A.P."/>
            <person name="Crabtree J."/>
            <person name="Zhao Q."/>
            <person name="Lorenzi H."/>
            <person name="Orvis J."/>
            <person name="Puiu D."/>
            <person name="Melake-Berhan A."/>
            <person name="Jones K.M."/>
            <person name="Redman J."/>
            <person name="Chen G."/>
            <person name="Cahoon E.B."/>
            <person name="Gedil M."/>
            <person name="Stanke M."/>
            <person name="Haas B.J."/>
            <person name="Wortman J.R."/>
            <person name="Fraser-Liggett C.M."/>
            <person name="Ravel J."/>
            <person name="Rabinowicz P.D."/>
        </authorList>
    </citation>
    <scope>NUCLEOTIDE SEQUENCE [LARGE SCALE GENOMIC DNA]</scope>
    <source>
        <strain evidence="2">cv. Hale</strain>
    </source>
</reference>
<keyword evidence="2" id="KW-1185">Reference proteome</keyword>
<dbReference type="AlphaFoldDB" id="B9SZL1"/>
<sequence>MKLASKSGNKLNNAHDGYVIGHAGDMFTDDMLNMVQMLKHLFGTCGMMGKPVGRLNKSYFWFLNKIKAKEIEKLSALGSLLIIHSTAGYPDA</sequence>
<name>B9SZL1_RICCO</name>
<dbReference type="Proteomes" id="UP000008311">
    <property type="component" value="Unassembled WGS sequence"/>
</dbReference>
<dbReference type="EMBL" id="EQ974279">
    <property type="protein sequence ID" value="EEF30942.1"/>
    <property type="molecule type" value="Genomic_DNA"/>
</dbReference>
<protein>
    <submittedName>
        <fullName evidence="1">Uncharacterized protein</fullName>
    </submittedName>
</protein>
<dbReference type="InParanoid" id="B9SZL1"/>
<accession>B9SZL1</accession>